<dbReference type="Pfam" id="PF00128">
    <property type="entry name" value="Alpha-amylase"/>
    <property type="match status" value="1"/>
</dbReference>
<dbReference type="EMBL" id="CP027668">
    <property type="protein sequence ID" value="AVO47246.1"/>
    <property type="molecule type" value="Genomic_DNA"/>
</dbReference>
<comment type="pathway">
    <text evidence="2 14">Glycan biosynthesis; trehalose biosynthesis.</text>
</comment>
<evidence type="ECO:0000256" key="9">
    <source>
        <dbReference type="ARBA" id="ARBA00023295"/>
    </source>
</evidence>
<evidence type="ECO:0000256" key="14">
    <source>
        <dbReference type="PIRNR" id="PIRNR006337"/>
    </source>
</evidence>
<dbReference type="SUPFAM" id="SSF51445">
    <property type="entry name" value="(Trans)glycosidases"/>
    <property type="match status" value="1"/>
</dbReference>
<accession>A0A2S0NGS8</accession>
<evidence type="ECO:0000256" key="3">
    <source>
        <dbReference type="ARBA" id="ARBA00008061"/>
    </source>
</evidence>
<evidence type="ECO:0000256" key="13">
    <source>
        <dbReference type="NCBIfam" id="TIGR02402"/>
    </source>
</evidence>
<dbReference type="EC" id="3.2.1.141" evidence="4 13"/>
<dbReference type="UniPathway" id="UPA00299"/>
<dbReference type="CDD" id="cd02853">
    <property type="entry name" value="E_set_MTHase_like_N"/>
    <property type="match status" value="1"/>
</dbReference>
<dbReference type="GO" id="GO:0005992">
    <property type="term" value="P:trehalose biosynthetic process"/>
    <property type="evidence" value="ECO:0007669"/>
    <property type="project" value="UniProtKB-UniRule"/>
</dbReference>
<evidence type="ECO:0000256" key="6">
    <source>
        <dbReference type="ARBA" id="ARBA00022490"/>
    </source>
</evidence>
<evidence type="ECO:0000256" key="8">
    <source>
        <dbReference type="ARBA" id="ARBA00023277"/>
    </source>
</evidence>
<feature type="active site" description="Proton donor" evidence="15">
    <location>
        <position position="290"/>
    </location>
</feature>
<comment type="catalytic activity">
    <reaction evidence="12 14">
        <text>hydrolysis of (1-&gt;4)-alpha-D-glucosidic linkage in 4-alpha-D-[(1-&gt;4)-alpha-D-glucanosyl]n trehalose to yield trehalose and (1-&gt;4)-alpha-D-glucan.</text>
        <dbReference type="EC" id="3.2.1.141"/>
    </reaction>
</comment>
<feature type="binding site" evidence="16">
    <location>
        <begin position="253"/>
        <end position="258"/>
    </location>
    <ligand>
        <name>substrate</name>
    </ligand>
</feature>
<keyword evidence="20" id="KW-1185">Reference proteome</keyword>
<dbReference type="PANTHER" id="PTHR43651:SF11">
    <property type="entry name" value="MALTO-OLIGOSYLTREHALOSE TREHALOHYDROLASE"/>
    <property type="match status" value="1"/>
</dbReference>
<evidence type="ECO:0000256" key="17">
    <source>
        <dbReference type="PIRSR" id="PIRSR006337-3"/>
    </source>
</evidence>
<dbReference type="NCBIfam" id="TIGR02402">
    <property type="entry name" value="trehalose_TreZ"/>
    <property type="match status" value="1"/>
</dbReference>
<dbReference type="PANTHER" id="PTHR43651">
    <property type="entry name" value="1,4-ALPHA-GLUCAN-BRANCHING ENZYME"/>
    <property type="match status" value="1"/>
</dbReference>
<evidence type="ECO:0000256" key="12">
    <source>
        <dbReference type="ARBA" id="ARBA00034013"/>
    </source>
</evidence>
<evidence type="ECO:0000256" key="7">
    <source>
        <dbReference type="ARBA" id="ARBA00022801"/>
    </source>
</evidence>
<keyword evidence="7 14" id="KW-0378">Hydrolase</keyword>
<dbReference type="InterPro" id="IPR012768">
    <property type="entry name" value="Trehalose_TreZ"/>
</dbReference>
<evidence type="ECO:0000313" key="20">
    <source>
        <dbReference type="Proteomes" id="UP000237889"/>
    </source>
</evidence>
<keyword evidence="8" id="KW-0119">Carbohydrate metabolism</keyword>
<evidence type="ECO:0000256" key="16">
    <source>
        <dbReference type="PIRSR" id="PIRSR006337-2"/>
    </source>
</evidence>
<feature type="site" description="Transition state stabilizer" evidence="17">
    <location>
        <position position="379"/>
    </location>
</feature>
<dbReference type="CDD" id="cd11325">
    <property type="entry name" value="AmyAc_GTHase"/>
    <property type="match status" value="1"/>
</dbReference>
<feature type="binding site" evidence="16">
    <location>
        <begin position="309"/>
        <end position="313"/>
    </location>
    <ligand>
        <name>substrate</name>
    </ligand>
</feature>
<dbReference type="SMART" id="SM00642">
    <property type="entry name" value="Aamy"/>
    <property type="match status" value="1"/>
</dbReference>
<dbReference type="GO" id="GO:0033942">
    <property type="term" value="F:4-alpha-D-(1-&gt;4)-alpha-D-glucanotrehalose trehalohydrolase activity"/>
    <property type="evidence" value="ECO:0007669"/>
    <property type="project" value="UniProtKB-EC"/>
</dbReference>
<dbReference type="OrthoDB" id="9800174at2"/>
<protein>
    <recommendedName>
        <fullName evidence="5 13">Malto-oligosyltrehalose trehalohydrolase</fullName>
        <shortName evidence="14">MTHase</shortName>
        <ecNumber evidence="4 13">3.2.1.141</ecNumber>
    </recommendedName>
    <alternativeName>
        <fullName evidence="11 14">4-alpha-D-((1-&gt;4)-alpha-D-glucano)trehalose trehalohydrolase</fullName>
    </alternativeName>
    <alternativeName>
        <fullName evidence="10 14">Maltooligosyl trehalose trehalohydrolase</fullName>
    </alternativeName>
</protein>
<dbReference type="InterPro" id="IPR014756">
    <property type="entry name" value="Ig_E-set"/>
</dbReference>
<evidence type="ECO:0000259" key="18">
    <source>
        <dbReference type="SMART" id="SM00642"/>
    </source>
</evidence>
<feature type="binding site" evidence="16">
    <location>
        <begin position="378"/>
        <end position="383"/>
    </location>
    <ligand>
        <name>substrate</name>
    </ligand>
</feature>
<dbReference type="KEGG" id="phr:C6569_20585"/>
<evidence type="ECO:0000256" key="4">
    <source>
        <dbReference type="ARBA" id="ARBA00012268"/>
    </source>
</evidence>
<dbReference type="InterPro" id="IPR013783">
    <property type="entry name" value="Ig-like_fold"/>
</dbReference>
<dbReference type="InterPro" id="IPR006047">
    <property type="entry name" value="GH13_cat_dom"/>
</dbReference>
<dbReference type="PIRSF" id="PIRSF006337">
    <property type="entry name" value="Trehalose_TreZ"/>
    <property type="match status" value="1"/>
</dbReference>
<dbReference type="GO" id="GO:0005737">
    <property type="term" value="C:cytoplasm"/>
    <property type="evidence" value="ECO:0007669"/>
    <property type="project" value="UniProtKB-SubCell"/>
</dbReference>
<comment type="similarity">
    <text evidence="3 14">Belongs to the glycosyl hydrolase 13 family.</text>
</comment>
<evidence type="ECO:0000256" key="11">
    <source>
        <dbReference type="ARBA" id="ARBA00033284"/>
    </source>
</evidence>
<sequence>MTRRFGPAVTPGGTLFRLWAPKAEVIGLEVDGADAGPMTRTADGWHRLQHPAGPGSRYRFVLPDGLKVPDPASRFQPEGVHGPSEVVAPLPPPATAWCGRPWEEVVLYELHVGTFTPEGTFRAAMGRLPHLADLGVTAIEIMPVAAFPGDRNWGYDGVLPFAPAASYGRPEDLRALVDAAHDLGIAVLLDVVYNHFGPEGNYLPLYAPLFNEAHETPWGAAVNFDAEGRDEVRAFAVENALFWLEDYGFDGLRLDAVHEIRDDSPNHILAEIAAAAARLPATRPLHLIVENEDNEPAWLRRDYRAQWNDDLHHGLHVAVTGEDEGYYSDYAGRSDRLARALAEGFAFQGETMPYRGSARGAPCRDLSPTAFVAFLQNHDQVGNRAFGDRIAHGADPAAVRAATAAFLLCPQIPMLFQGEEWGTSAPFQFFCDLGDDLKDAVRDGRRAEFRRFSAFADPERRAAIPDPTARETFLASKLDWAELQRPPHAETLAWYRGILAARRERVVPLLQDMGAGDGEVTESGAVAVTWPSGQSRLSLLLNLSAQDRPHPAAPAGDVLWSEGPGWSEGRLGPWTALWNIARA</sequence>
<evidence type="ECO:0000256" key="15">
    <source>
        <dbReference type="PIRSR" id="PIRSR006337-1"/>
    </source>
</evidence>
<dbReference type="SUPFAM" id="SSF81296">
    <property type="entry name" value="E set domains"/>
    <property type="match status" value="1"/>
</dbReference>
<keyword evidence="6" id="KW-0963">Cytoplasm</keyword>
<feature type="domain" description="Glycosyl hydrolase family 13 catalytic" evidence="18">
    <location>
        <begin position="109"/>
        <end position="460"/>
    </location>
</feature>
<gene>
    <name evidence="19" type="primary">treZ</name>
    <name evidence="19" type="ORF">C6569_20585</name>
</gene>
<organism evidence="19 20">
    <name type="scientific">Phreatobacter cathodiphilus</name>
    <dbReference type="NCBI Taxonomy" id="1868589"/>
    <lineage>
        <taxon>Bacteria</taxon>
        <taxon>Pseudomonadati</taxon>
        <taxon>Pseudomonadota</taxon>
        <taxon>Alphaproteobacteria</taxon>
        <taxon>Hyphomicrobiales</taxon>
        <taxon>Phreatobacteraceae</taxon>
        <taxon>Phreatobacter</taxon>
    </lineage>
</organism>
<dbReference type="InterPro" id="IPR017853">
    <property type="entry name" value="GH"/>
</dbReference>
<dbReference type="Gene3D" id="1.10.10.760">
    <property type="entry name" value="E-set domains of sugar-utilizing enzymes"/>
    <property type="match status" value="1"/>
</dbReference>
<evidence type="ECO:0000256" key="1">
    <source>
        <dbReference type="ARBA" id="ARBA00004496"/>
    </source>
</evidence>
<evidence type="ECO:0000313" key="19">
    <source>
        <dbReference type="EMBL" id="AVO47246.1"/>
    </source>
</evidence>
<reference evidence="19 20" key="1">
    <citation type="submission" date="2018-03" db="EMBL/GenBank/DDBJ databases">
        <title>Genome sequencing of Phreatobacter sp.</title>
        <authorList>
            <person name="Kim S.-J."/>
            <person name="Heo J."/>
            <person name="Kwon S.-W."/>
        </authorList>
    </citation>
    <scope>NUCLEOTIDE SEQUENCE [LARGE SCALE GENOMIC DNA]</scope>
    <source>
        <strain evidence="19 20">S-12</strain>
    </source>
</reference>
<evidence type="ECO:0000256" key="5">
    <source>
        <dbReference type="ARBA" id="ARBA00015938"/>
    </source>
</evidence>
<dbReference type="RefSeq" id="WP_106750616.1">
    <property type="nucleotide sequence ID" value="NZ_CP027668.1"/>
</dbReference>
<dbReference type="Gene3D" id="3.20.20.80">
    <property type="entry name" value="Glycosidases"/>
    <property type="match status" value="1"/>
</dbReference>
<evidence type="ECO:0000256" key="2">
    <source>
        <dbReference type="ARBA" id="ARBA00005199"/>
    </source>
</evidence>
<feature type="active site" description="Nucleophile" evidence="15">
    <location>
        <position position="255"/>
    </location>
</feature>
<dbReference type="InterPro" id="IPR044901">
    <property type="entry name" value="Trehalose_TreZ_E-set_sf"/>
</dbReference>
<keyword evidence="9 14" id="KW-0326">Glycosidase</keyword>
<dbReference type="Gene3D" id="2.60.40.10">
    <property type="entry name" value="Immunoglobulins"/>
    <property type="match status" value="1"/>
</dbReference>
<name>A0A2S0NGS8_9HYPH</name>
<comment type="subcellular location">
    <subcellularLocation>
        <location evidence="1 15">Cytoplasm</location>
    </subcellularLocation>
</comment>
<evidence type="ECO:0000256" key="10">
    <source>
        <dbReference type="ARBA" id="ARBA00032057"/>
    </source>
</evidence>
<dbReference type="Proteomes" id="UP000237889">
    <property type="component" value="Chromosome"/>
</dbReference>
<dbReference type="AlphaFoldDB" id="A0A2S0NGS8"/>
<proteinExistence type="inferred from homology"/>